<protein>
    <submittedName>
        <fullName evidence="2">Uncharacterized protein</fullName>
    </submittedName>
</protein>
<organism evidence="2">
    <name type="scientific">Candidatus Kentrum sp. DK</name>
    <dbReference type="NCBI Taxonomy" id="2126562"/>
    <lineage>
        <taxon>Bacteria</taxon>
        <taxon>Pseudomonadati</taxon>
        <taxon>Pseudomonadota</taxon>
        <taxon>Gammaproteobacteria</taxon>
        <taxon>Candidatus Kentrum</taxon>
    </lineage>
</organism>
<name>A0A450SJJ6_9GAMM</name>
<dbReference type="EMBL" id="CAADEX010000043">
    <property type="protein sequence ID" value="VFJ53623.1"/>
    <property type="molecule type" value="Genomic_DNA"/>
</dbReference>
<dbReference type="AlphaFoldDB" id="A0A450SJJ6"/>
<sequence>MDASARNAAGQQVEPATSDETFDSPAKKQHRQQQAAEALAAMRALQGKIQIGRKLTREEMNEGRRLG</sequence>
<proteinExistence type="predicted"/>
<accession>A0A450SJJ6</accession>
<reference evidence="2" key="1">
    <citation type="submission" date="2019-02" db="EMBL/GenBank/DDBJ databases">
        <authorList>
            <person name="Gruber-Vodicka R. H."/>
            <person name="Seah K. B. B."/>
        </authorList>
    </citation>
    <scope>NUCLEOTIDE SEQUENCE</scope>
    <source>
        <strain evidence="2">BECK_DK47</strain>
    </source>
</reference>
<evidence type="ECO:0000313" key="2">
    <source>
        <dbReference type="EMBL" id="VFJ53623.1"/>
    </source>
</evidence>
<feature type="region of interest" description="Disordered" evidence="1">
    <location>
        <begin position="1"/>
        <end position="39"/>
    </location>
</feature>
<evidence type="ECO:0000256" key="1">
    <source>
        <dbReference type="SAM" id="MobiDB-lite"/>
    </source>
</evidence>
<gene>
    <name evidence="2" type="ORF">BECKDK2373B_GA0170837_104310</name>
</gene>